<evidence type="ECO:0000256" key="4">
    <source>
        <dbReference type="ARBA" id="ARBA00023012"/>
    </source>
</evidence>
<evidence type="ECO:0000256" key="6">
    <source>
        <dbReference type="ARBA" id="ARBA00023125"/>
    </source>
</evidence>
<keyword evidence="4" id="KW-0902">Two-component regulatory system</keyword>
<dbReference type="GO" id="GO:0005737">
    <property type="term" value="C:cytoplasm"/>
    <property type="evidence" value="ECO:0007669"/>
    <property type="project" value="UniProtKB-SubCell"/>
</dbReference>
<accession>A0A6H1NYC5</accession>
<reference evidence="11 12" key="2">
    <citation type="submission" date="2020-04" db="EMBL/GenBank/DDBJ databases">
        <authorList>
            <person name="Fomenkov A."/>
            <person name="Anton B.P."/>
            <person name="Roberts R.J."/>
        </authorList>
    </citation>
    <scope>NUCLEOTIDE SEQUENCE [LARGE SCALE GENOMIC DNA]</scope>
    <source>
        <strain evidence="11 12">S2</strain>
    </source>
</reference>
<keyword evidence="2" id="KW-0963">Cytoplasm</keyword>
<evidence type="ECO:0000256" key="2">
    <source>
        <dbReference type="ARBA" id="ARBA00022490"/>
    </source>
</evidence>
<feature type="domain" description="Response regulatory" evidence="10">
    <location>
        <begin position="3"/>
        <end position="120"/>
    </location>
</feature>
<evidence type="ECO:0000256" key="3">
    <source>
        <dbReference type="ARBA" id="ARBA00022553"/>
    </source>
</evidence>
<dbReference type="AlphaFoldDB" id="A0A6H1NYC5"/>
<protein>
    <submittedName>
        <fullName evidence="11">Response regulator</fullName>
    </submittedName>
</protein>
<evidence type="ECO:0000313" key="11">
    <source>
        <dbReference type="EMBL" id="QIZ06320.1"/>
    </source>
</evidence>
<dbReference type="Gene3D" id="3.40.50.2300">
    <property type="match status" value="1"/>
</dbReference>
<dbReference type="SUPFAM" id="SSF52172">
    <property type="entry name" value="CheY-like"/>
    <property type="match status" value="1"/>
</dbReference>
<dbReference type="EMBL" id="CP051128">
    <property type="protein sequence ID" value="QIZ06320.1"/>
    <property type="molecule type" value="Genomic_DNA"/>
</dbReference>
<dbReference type="Pfam" id="PF00072">
    <property type="entry name" value="Response_reg"/>
    <property type="match status" value="1"/>
</dbReference>
<evidence type="ECO:0000259" key="10">
    <source>
        <dbReference type="PROSITE" id="PS50110"/>
    </source>
</evidence>
<dbReference type="InterPro" id="IPR051552">
    <property type="entry name" value="HptR"/>
</dbReference>
<sequence>MIKVMVVDDEYIVRKGLMATVNWKKYNMEVVADASNGQKGWEVFLEHSPEIVITDIVMPEQNGIELARKIKQAAPDTKILLLSCHRDFEYAQEGIKLGASGYILKTAFQDNEFEEYLKQFSDEILKSEVNEQDANEPDTLTYRMDEKWPEPIRKAVLLITRDLSQSHSSVDIAYEVGLSRSHFSTLFSKSVGESFYTFTEKLKLHAASELLETTSLTLQEIGEKVGVHDGKYFSKWFKKCTGQTPSDYRQTKRRIHPDNFTPIP</sequence>
<evidence type="ECO:0000256" key="5">
    <source>
        <dbReference type="ARBA" id="ARBA00023015"/>
    </source>
</evidence>
<dbReference type="PROSITE" id="PS01124">
    <property type="entry name" value="HTH_ARAC_FAMILY_2"/>
    <property type="match status" value="1"/>
</dbReference>
<dbReference type="InterPro" id="IPR001789">
    <property type="entry name" value="Sig_transdc_resp-reg_receiver"/>
</dbReference>
<dbReference type="Proteomes" id="UP000501868">
    <property type="component" value="Chromosome"/>
</dbReference>
<dbReference type="InterPro" id="IPR009057">
    <property type="entry name" value="Homeodomain-like_sf"/>
</dbReference>
<feature type="domain" description="HTH araC/xylS-type" evidence="9">
    <location>
        <begin position="153"/>
        <end position="251"/>
    </location>
</feature>
<evidence type="ECO:0000256" key="1">
    <source>
        <dbReference type="ARBA" id="ARBA00004496"/>
    </source>
</evidence>
<gene>
    <name evidence="11" type="ORF">HFZ78_05975</name>
</gene>
<keyword evidence="7" id="KW-0804">Transcription</keyword>
<dbReference type="PANTHER" id="PTHR42713">
    <property type="entry name" value="HISTIDINE KINASE-RELATED"/>
    <property type="match status" value="1"/>
</dbReference>
<dbReference type="GO" id="GO:0043565">
    <property type="term" value="F:sequence-specific DNA binding"/>
    <property type="evidence" value="ECO:0007669"/>
    <property type="project" value="InterPro"/>
</dbReference>
<proteinExistence type="predicted"/>
<dbReference type="SMART" id="SM00448">
    <property type="entry name" value="REC"/>
    <property type="match status" value="1"/>
</dbReference>
<dbReference type="InterPro" id="IPR011006">
    <property type="entry name" value="CheY-like_superfamily"/>
</dbReference>
<evidence type="ECO:0000256" key="8">
    <source>
        <dbReference type="PROSITE-ProRule" id="PRU00169"/>
    </source>
</evidence>
<name>A0A6H1NYC5_PRIMG</name>
<dbReference type="Pfam" id="PF12833">
    <property type="entry name" value="HTH_18"/>
    <property type="match status" value="1"/>
</dbReference>
<dbReference type="SMART" id="SM00342">
    <property type="entry name" value="HTH_ARAC"/>
    <property type="match status" value="1"/>
</dbReference>
<comment type="subcellular location">
    <subcellularLocation>
        <location evidence="1">Cytoplasm</location>
    </subcellularLocation>
</comment>
<keyword evidence="6" id="KW-0238">DNA-binding</keyword>
<dbReference type="PANTHER" id="PTHR42713:SF3">
    <property type="entry name" value="TRANSCRIPTIONAL REGULATORY PROTEIN HPTR"/>
    <property type="match status" value="1"/>
</dbReference>
<feature type="modified residue" description="4-aspartylphosphate" evidence="8">
    <location>
        <position position="55"/>
    </location>
</feature>
<dbReference type="InterPro" id="IPR018062">
    <property type="entry name" value="HTH_AraC-typ_CS"/>
</dbReference>
<dbReference type="CDD" id="cd17536">
    <property type="entry name" value="REC_YesN-like"/>
    <property type="match status" value="1"/>
</dbReference>
<dbReference type="PROSITE" id="PS00041">
    <property type="entry name" value="HTH_ARAC_FAMILY_1"/>
    <property type="match status" value="1"/>
</dbReference>
<dbReference type="GO" id="GO:0000160">
    <property type="term" value="P:phosphorelay signal transduction system"/>
    <property type="evidence" value="ECO:0007669"/>
    <property type="project" value="UniProtKB-KW"/>
</dbReference>
<keyword evidence="5" id="KW-0805">Transcription regulation</keyword>
<dbReference type="InterPro" id="IPR018060">
    <property type="entry name" value="HTH_AraC"/>
</dbReference>
<evidence type="ECO:0000256" key="7">
    <source>
        <dbReference type="ARBA" id="ARBA00023163"/>
    </source>
</evidence>
<dbReference type="GO" id="GO:0003700">
    <property type="term" value="F:DNA-binding transcription factor activity"/>
    <property type="evidence" value="ECO:0007669"/>
    <property type="project" value="InterPro"/>
</dbReference>
<keyword evidence="3 8" id="KW-0597">Phosphoprotein</keyword>
<evidence type="ECO:0000313" key="12">
    <source>
        <dbReference type="Proteomes" id="UP000501868"/>
    </source>
</evidence>
<evidence type="ECO:0000259" key="9">
    <source>
        <dbReference type="PROSITE" id="PS01124"/>
    </source>
</evidence>
<reference evidence="11 12" key="1">
    <citation type="submission" date="2020-04" db="EMBL/GenBank/DDBJ databases">
        <title>Genome-Wide Identification of 5-Methylcytosine Sites in Bacterial Genomes By High-Throughput Sequencing of MspJI Restriction Fragments.</title>
        <authorList>
            <person name="Wu V."/>
        </authorList>
    </citation>
    <scope>NUCLEOTIDE SEQUENCE [LARGE SCALE GENOMIC DNA]</scope>
    <source>
        <strain evidence="11 12">S2</strain>
    </source>
</reference>
<dbReference type="PROSITE" id="PS50110">
    <property type="entry name" value="RESPONSE_REGULATORY"/>
    <property type="match status" value="1"/>
</dbReference>
<dbReference type="Gene3D" id="1.10.10.60">
    <property type="entry name" value="Homeodomain-like"/>
    <property type="match status" value="2"/>
</dbReference>
<organism evidence="11 12">
    <name type="scientific">Priestia megaterium</name>
    <name type="common">Bacillus megaterium</name>
    <dbReference type="NCBI Taxonomy" id="1404"/>
    <lineage>
        <taxon>Bacteria</taxon>
        <taxon>Bacillati</taxon>
        <taxon>Bacillota</taxon>
        <taxon>Bacilli</taxon>
        <taxon>Bacillales</taxon>
        <taxon>Bacillaceae</taxon>
        <taxon>Priestia</taxon>
    </lineage>
</organism>
<dbReference type="SUPFAM" id="SSF46689">
    <property type="entry name" value="Homeodomain-like"/>
    <property type="match status" value="2"/>
</dbReference>